<name>A0AAE0HZ29_9PEZI</name>
<sequence>MLPGPLVSVYQQYKQDTDSVASWLASTAQSMRIPCRSAFVKVMRCRKPLVEGTDVFSTTINRLITTRSGFGSQLAEHGAELDPESDEKHIFFVGVLEAVRDSLRPRAAAALDKEEKKLANRFAVLSVYEPSQAFLDSPAIARPKPGDNHDGVVYEAEPQTGAEEVLFVFILMMDDINKVRSRIEWIWSHHRDAYFDLAAAAVATNTALEREWEIDQLKALKSEDLYYDTYDIADRTCLIAWSLLRGFRDMLVPKTFPLYLEGMYGDYDPESNRAKTTGREKFQENQILLVEYLTELMTVVRVVPTYPVADEFIRKMKELDKTSEVPLYLVFAAQVFLDIHHIMRAATFNSFETVIRQIAVMDNELEQHLKFHENLKIAHWPAGNDQAIRAQRHLFEWVRSDPVISGLCLFKFRRAGPRDRPGRRLLRAVKEACDPLLRELFTPDYIQAEYQLSWMAGWILRGASRLEVNGTVSEFQDIRPLQTAAKATAQWLGSRESNHGKPMVVSNRIAVLWILEEMSFQVEVEVKRLLGSHDEGGIVTEENFSVLLNHNSGLHAGYDDSEADDLEHGDSESDGDSLPDHVSVHEF</sequence>
<dbReference type="PANTHER" id="PTHR38795">
    <property type="entry name" value="DUF6604 DOMAIN-CONTAINING PROTEIN"/>
    <property type="match status" value="1"/>
</dbReference>
<dbReference type="EMBL" id="JAUEDM010000006">
    <property type="protein sequence ID" value="KAK3315578.1"/>
    <property type="molecule type" value="Genomic_DNA"/>
</dbReference>
<feature type="compositionally biased region" description="Basic and acidic residues" evidence="1">
    <location>
        <begin position="578"/>
        <end position="587"/>
    </location>
</feature>
<proteinExistence type="predicted"/>
<accession>A0AAE0HZ29</accession>
<reference evidence="3" key="2">
    <citation type="submission" date="2023-06" db="EMBL/GenBank/DDBJ databases">
        <authorList>
            <consortium name="Lawrence Berkeley National Laboratory"/>
            <person name="Haridas S."/>
            <person name="Hensen N."/>
            <person name="Bonometti L."/>
            <person name="Westerberg I."/>
            <person name="Brannstrom I.O."/>
            <person name="Guillou S."/>
            <person name="Cros-Aarteil S."/>
            <person name="Calhoun S."/>
            <person name="Kuo A."/>
            <person name="Mondo S."/>
            <person name="Pangilinan J."/>
            <person name="Riley R."/>
            <person name="Labutti K."/>
            <person name="Andreopoulos B."/>
            <person name="Lipzen A."/>
            <person name="Chen C."/>
            <person name="Yanf M."/>
            <person name="Daum C."/>
            <person name="Ng V."/>
            <person name="Clum A."/>
            <person name="Steindorff A."/>
            <person name="Ohm R."/>
            <person name="Martin F."/>
            <person name="Silar P."/>
            <person name="Natvig D."/>
            <person name="Lalanne C."/>
            <person name="Gautier V."/>
            <person name="Ament-Velasquez S.L."/>
            <person name="Kruys A."/>
            <person name="Hutchinson M.I."/>
            <person name="Powell A.J."/>
            <person name="Barry K."/>
            <person name="Miller A.N."/>
            <person name="Grigoriev I.V."/>
            <person name="Debuchy R."/>
            <person name="Gladieux P."/>
            <person name="Thoren M.H."/>
            <person name="Johannesson H."/>
        </authorList>
    </citation>
    <scope>NUCLEOTIDE SEQUENCE</scope>
    <source>
        <strain evidence="3">CBS 118394</strain>
    </source>
</reference>
<evidence type="ECO:0000256" key="1">
    <source>
        <dbReference type="SAM" id="MobiDB-lite"/>
    </source>
</evidence>
<dbReference type="InterPro" id="IPR046539">
    <property type="entry name" value="DUF6604"/>
</dbReference>
<feature type="domain" description="DUF6604" evidence="2">
    <location>
        <begin position="55"/>
        <end position="209"/>
    </location>
</feature>
<dbReference type="Proteomes" id="UP001283341">
    <property type="component" value="Unassembled WGS sequence"/>
</dbReference>
<protein>
    <recommendedName>
        <fullName evidence="2">DUF6604 domain-containing protein</fullName>
    </recommendedName>
</protein>
<evidence type="ECO:0000313" key="3">
    <source>
        <dbReference type="EMBL" id="KAK3315578.1"/>
    </source>
</evidence>
<dbReference type="PANTHER" id="PTHR38795:SF1">
    <property type="entry name" value="DUF6604 DOMAIN-CONTAINING PROTEIN"/>
    <property type="match status" value="1"/>
</dbReference>
<organism evidence="3 4">
    <name type="scientific">Apodospora peruviana</name>
    <dbReference type="NCBI Taxonomy" id="516989"/>
    <lineage>
        <taxon>Eukaryota</taxon>
        <taxon>Fungi</taxon>
        <taxon>Dikarya</taxon>
        <taxon>Ascomycota</taxon>
        <taxon>Pezizomycotina</taxon>
        <taxon>Sordariomycetes</taxon>
        <taxon>Sordariomycetidae</taxon>
        <taxon>Sordariales</taxon>
        <taxon>Lasiosphaeriaceae</taxon>
        <taxon>Apodospora</taxon>
    </lineage>
</organism>
<gene>
    <name evidence="3" type="ORF">B0H66DRAFT_642774</name>
</gene>
<comment type="caution">
    <text evidence="3">The sequence shown here is derived from an EMBL/GenBank/DDBJ whole genome shotgun (WGS) entry which is preliminary data.</text>
</comment>
<evidence type="ECO:0000259" key="2">
    <source>
        <dbReference type="Pfam" id="PF20253"/>
    </source>
</evidence>
<feature type="region of interest" description="Disordered" evidence="1">
    <location>
        <begin position="558"/>
        <end position="587"/>
    </location>
</feature>
<keyword evidence="4" id="KW-1185">Reference proteome</keyword>
<dbReference type="Pfam" id="PF20253">
    <property type="entry name" value="DUF6604"/>
    <property type="match status" value="1"/>
</dbReference>
<evidence type="ECO:0000313" key="4">
    <source>
        <dbReference type="Proteomes" id="UP001283341"/>
    </source>
</evidence>
<reference evidence="3" key="1">
    <citation type="journal article" date="2023" name="Mol. Phylogenet. Evol.">
        <title>Genome-scale phylogeny and comparative genomics of the fungal order Sordariales.</title>
        <authorList>
            <person name="Hensen N."/>
            <person name="Bonometti L."/>
            <person name="Westerberg I."/>
            <person name="Brannstrom I.O."/>
            <person name="Guillou S."/>
            <person name="Cros-Aarteil S."/>
            <person name="Calhoun S."/>
            <person name="Haridas S."/>
            <person name="Kuo A."/>
            <person name="Mondo S."/>
            <person name="Pangilinan J."/>
            <person name="Riley R."/>
            <person name="LaButti K."/>
            <person name="Andreopoulos B."/>
            <person name="Lipzen A."/>
            <person name="Chen C."/>
            <person name="Yan M."/>
            <person name="Daum C."/>
            <person name="Ng V."/>
            <person name="Clum A."/>
            <person name="Steindorff A."/>
            <person name="Ohm R.A."/>
            <person name="Martin F."/>
            <person name="Silar P."/>
            <person name="Natvig D.O."/>
            <person name="Lalanne C."/>
            <person name="Gautier V."/>
            <person name="Ament-Velasquez S.L."/>
            <person name="Kruys A."/>
            <person name="Hutchinson M.I."/>
            <person name="Powell A.J."/>
            <person name="Barry K."/>
            <person name="Miller A.N."/>
            <person name="Grigoriev I.V."/>
            <person name="Debuchy R."/>
            <person name="Gladieux P."/>
            <person name="Hiltunen Thoren M."/>
            <person name="Johannesson H."/>
        </authorList>
    </citation>
    <scope>NUCLEOTIDE SEQUENCE</scope>
    <source>
        <strain evidence="3">CBS 118394</strain>
    </source>
</reference>
<dbReference type="AlphaFoldDB" id="A0AAE0HZ29"/>